<protein>
    <recommendedName>
        <fullName evidence="2">glucuronosyltransferase</fullName>
        <ecNumber evidence="2">2.4.1.17</ecNumber>
    </recommendedName>
</protein>
<organism evidence="7 8">
    <name type="scientific">Plectus sambesii</name>
    <dbReference type="NCBI Taxonomy" id="2011161"/>
    <lineage>
        <taxon>Eukaryota</taxon>
        <taxon>Metazoa</taxon>
        <taxon>Ecdysozoa</taxon>
        <taxon>Nematoda</taxon>
        <taxon>Chromadorea</taxon>
        <taxon>Plectida</taxon>
        <taxon>Plectina</taxon>
        <taxon>Plectoidea</taxon>
        <taxon>Plectidae</taxon>
        <taxon>Plectus</taxon>
    </lineage>
</organism>
<evidence type="ECO:0000313" key="7">
    <source>
        <dbReference type="Proteomes" id="UP000887566"/>
    </source>
</evidence>
<sequence>MEVKIILLAAVLMLTGGADSYKILVISPAFGHSHSNFMGKIADSLLDAGHEVLMYVPVLDPSVHTNGTKRAPVLRFDVLEDPTLFNKHPIKLDPFNENIDMLDDNSMDLFIEMYMKACEGQLGNKQILKTLRDEKFDVSIAEFYEYCPFGISKVLGIPAHIAASAVPMTDSIADLFGVPQPLSYVPTIFGSFTDEMSYKERAINVFISEVWRRIQKRFLKEENELFRRHYGNDFPSLDDLAKKTSVAFVNADEFFEFPRPITHRVIYIGGIGVPKTKKLSTDLSSIVESADKGVILLSFGSIANSTLLPMEKKLAILRATANFPEYTFIWKYERPEEDWELFLNYSNVRPLKWTPQVDLLNHPKVKVFITHGGLNSMTEAITSGTPTVAVPLFGDQEHNVAVAVKRGVSVAVSKRNFNTESLTTALQEILHNEKYAINAKRLAGMIAKKPLKPKDMVVKWTEFVAEFQDLSNLDIAGLILYSESLGYKIFVYSPTFTHSHVEFMGKIADTLRDAGNDVLVYIPVMDPDVKTNGSTKARVLRFQLGGEEDLNTWANHSIKSSPFDEAISGNQMLEDDNLRIFESLMIKTCAGQIANEKLLASLREEAFDLAITECYDFCSFGIFKLLNIPVSIAASAVPLTDTIGDLLGVPEPFSYIPNMLSPFTDEMSYFERAQNLYIAPQWKNFHLQIEEKENELFRKFHGEDFPSVRELAKKIALAFINSDEFFEFARPITHRIIYISGFAATTSPKPLSKVIKEIIDNSVKGVVLMSFGSLANSTLMPLHKKQAFLQSFSSFPDYHFVWKYELPERDQDIFLKYKNVHPISWLPQVDLLNHPKVMAFITHGGMNSIMESVNSGTPMIAIPLFGDQEHNVAVAVKRGVAVKVDKNKITTDTVTSALREVLDNKIYANNAKRLASMIAKKPFKPAELLVKWTEFAAEFQDLSNLDIAGPIIKENFGLQN</sequence>
<dbReference type="PANTHER" id="PTHR48043">
    <property type="entry name" value="EG:EG0003.4 PROTEIN-RELATED"/>
    <property type="match status" value="1"/>
</dbReference>
<comment type="similarity">
    <text evidence="1">Belongs to the UDP-glycosyltransferase family.</text>
</comment>
<dbReference type="GO" id="GO:0015020">
    <property type="term" value="F:glucuronosyltransferase activity"/>
    <property type="evidence" value="ECO:0007669"/>
    <property type="project" value="UniProtKB-EC"/>
</dbReference>
<dbReference type="WBParaSite" id="PSAMB.scaffold2600size22327.g18378.t1">
    <property type="protein sequence ID" value="PSAMB.scaffold2600size22327.g18378.t1"/>
    <property type="gene ID" value="PSAMB.scaffold2600size22327.g18378"/>
</dbReference>
<dbReference type="FunFam" id="3.40.50.2000:FF:000021">
    <property type="entry name" value="UDP-glucuronosyltransferase"/>
    <property type="match status" value="2"/>
</dbReference>
<evidence type="ECO:0000313" key="8">
    <source>
        <dbReference type="WBParaSite" id="PSAMB.scaffold2600size22327.g18378.t1"/>
    </source>
</evidence>
<accession>A0A914VXM5</accession>
<evidence type="ECO:0000256" key="5">
    <source>
        <dbReference type="ARBA" id="ARBA00047475"/>
    </source>
</evidence>
<dbReference type="PANTHER" id="PTHR48043:SF145">
    <property type="entry name" value="FI06409P-RELATED"/>
    <property type="match status" value="1"/>
</dbReference>
<feature type="signal peptide" evidence="6">
    <location>
        <begin position="1"/>
        <end position="20"/>
    </location>
</feature>
<proteinExistence type="inferred from homology"/>
<evidence type="ECO:0000256" key="4">
    <source>
        <dbReference type="ARBA" id="ARBA00022679"/>
    </source>
</evidence>
<dbReference type="Gene3D" id="3.40.50.2000">
    <property type="entry name" value="Glycogen Phosphorylase B"/>
    <property type="match status" value="3"/>
</dbReference>
<dbReference type="InterPro" id="IPR002213">
    <property type="entry name" value="UDP_glucos_trans"/>
</dbReference>
<keyword evidence="4" id="KW-0808">Transferase</keyword>
<comment type="catalytic activity">
    <reaction evidence="5">
        <text>glucuronate acceptor + UDP-alpha-D-glucuronate = acceptor beta-D-glucuronoside + UDP + H(+)</text>
        <dbReference type="Rhea" id="RHEA:21032"/>
        <dbReference type="ChEBI" id="CHEBI:15378"/>
        <dbReference type="ChEBI" id="CHEBI:58052"/>
        <dbReference type="ChEBI" id="CHEBI:58223"/>
        <dbReference type="ChEBI" id="CHEBI:132367"/>
        <dbReference type="ChEBI" id="CHEBI:132368"/>
        <dbReference type="EC" id="2.4.1.17"/>
    </reaction>
</comment>
<dbReference type="CDD" id="cd03784">
    <property type="entry name" value="GT1_Gtf-like"/>
    <property type="match status" value="2"/>
</dbReference>
<evidence type="ECO:0000256" key="6">
    <source>
        <dbReference type="SAM" id="SignalP"/>
    </source>
</evidence>
<dbReference type="EC" id="2.4.1.17" evidence="2"/>
<dbReference type="InterPro" id="IPR050271">
    <property type="entry name" value="UDP-glycosyltransferase"/>
</dbReference>
<dbReference type="Proteomes" id="UP000887566">
    <property type="component" value="Unplaced"/>
</dbReference>
<keyword evidence="7" id="KW-1185">Reference proteome</keyword>
<keyword evidence="6" id="KW-0732">Signal</keyword>
<dbReference type="InterPro" id="IPR035595">
    <property type="entry name" value="UDP_glycos_trans_CS"/>
</dbReference>
<dbReference type="PROSITE" id="PS00375">
    <property type="entry name" value="UDPGT"/>
    <property type="match status" value="2"/>
</dbReference>
<evidence type="ECO:0000256" key="1">
    <source>
        <dbReference type="ARBA" id="ARBA00009995"/>
    </source>
</evidence>
<evidence type="ECO:0000256" key="3">
    <source>
        <dbReference type="ARBA" id="ARBA00022676"/>
    </source>
</evidence>
<dbReference type="AlphaFoldDB" id="A0A914VXM5"/>
<evidence type="ECO:0000256" key="2">
    <source>
        <dbReference type="ARBA" id="ARBA00012544"/>
    </source>
</evidence>
<dbReference type="SUPFAM" id="SSF53756">
    <property type="entry name" value="UDP-Glycosyltransferase/glycogen phosphorylase"/>
    <property type="match status" value="2"/>
</dbReference>
<keyword evidence="3" id="KW-0328">Glycosyltransferase</keyword>
<reference evidence="8" key="1">
    <citation type="submission" date="2022-11" db="UniProtKB">
        <authorList>
            <consortium name="WormBaseParasite"/>
        </authorList>
    </citation>
    <scope>IDENTIFICATION</scope>
</reference>
<dbReference type="Pfam" id="PF00201">
    <property type="entry name" value="UDPGT"/>
    <property type="match status" value="2"/>
</dbReference>
<feature type="chain" id="PRO_5037079236" description="glucuronosyltransferase" evidence="6">
    <location>
        <begin position="21"/>
        <end position="960"/>
    </location>
</feature>
<name>A0A914VXM5_9BILA</name>